<dbReference type="InterPro" id="IPR006571">
    <property type="entry name" value="TLDc_dom"/>
</dbReference>
<dbReference type="Proteomes" id="UP000689195">
    <property type="component" value="Unassembled WGS sequence"/>
</dbReference>
<evidence type="ECO:0000313" key="3">
    <source>
        <dbReference type="Proteomes" id="UP000689195"/>
    </source>
</evidence>
<dbReference type="EMBL" id="CAJJDO010000056">
    <property type="protein sequence ID" value="CAD8172217.1"/>
    <property type="molecule type" value="Genomic_DNA"/>
</dbReference>
<dbReference type="AlphaFoldDB" id="A0A8S1V6A2"/>
<dbReference type="Pfam" id="PF07534">
    <property type="entry name" value="TLD"/>
    <property type="match status" value="1"/>
</dbReference>
<dbReference type="OrthoDB" id="1893551at2759"/>
<evidence type="ECO:0000313" key="2">
    <source>
        <dbReference type="EMBL" id="CAD8172217.1"/>
    </source>
</evidence>
<keyword evidence="3" id="KW-1185">Reference proteome</keyword>
<gene>
    <name evidence="2" type="ORF">PPENT_87.1.T0560169</name>
</gene>
<dbReference type="PROSITE" id="PS51886">
    <property type="entry name" value="TLDC"/>
    <property type="match status" value="1"/>
</dbReference>
<protein>
    <recommendedName>
        <fullName evidence="1">TLDc domain-containing protein</fullName>
    </recommendedName>
</protein>
<name>A0A8S1V6A2_9CILI</name>
<organism evidence="2 3">
    <name type="scientific">Paramecium pentaurelia</name>
    <dbReference type="NCBI Taxonomy" id="43138"/>
    <lineage>
        <taxon>Eukaryota</taxon>
        <taxon>Sar</taxon>
        <taxon>Alveolata</taxon>
        <taxon>Ciliophora</taxon>
        <taxon>Intramacronucleata</taxon>
        <taxon>Oligohymenophorea</taxon>
        <taxon>Peniculida</taxon>
        <taxon>Parameciidae</taxon>
        <taxon>Paramecium</taxon>
    </lineage>
</organism>
<evidence type="ECO:0000259" key="1">
    <source>
        <dbReference type="PROSITE" id="PS51886"/>
    </source>
</evidence>
<feature type="domain" description="TLDc" evidence="1">
    <location>
        <begin position="146"/>
        <end position="319"/>
    </location>
</feature>
<comment type="caution">
    <text evidence="2">The sequence shown here is derived from an EMBL/GenBank/DDBJ whole genome shotgun (WGS) entry which is preliminary data.</text>
</comment>
<dbReference type="PANTHER" id="PTHR23354">
    <property type="entry name" value="NUCLEOLAR PROTEIN 7/ESTROGEN RECEPTOR COACTIVATOR-RELATED"/>
    <property type="match status" value="1"/>
</dbReference>
<proteinExistence type="predicted"/>
<sequence>MIRLTNRVINQKISIPRFQKILKIQKCIRRCLNLWFQKIKFNSWKEKENKRFWSCLCLRPQQPIYCGMQRVKMAISLRSPQGFTPFGGWTDVLINIKLSYDAPYYILLLLFMVPKSPSLNFNIQSAKQFMMQAVLEQKFDKLLKPNLLKDNFWIKIVYILQEKTNKVIKQSNLIYQGTRDGLNNQQYWNKVNGKGNLLMIFKSKSYYIFGAYSPCKWESCNGKYIEDNTLSSFIFSQTHDQVYPLKQDQKQNAIYCNSSSYGPVFGGGFDIIIDSNFTDGYCKLGSSYQFDQYKNGSEDPYLFGQNKPEITECEIYELQFV</sequence>
<reference evidence="2" key="1">
    <citation type="submission" date="2021-01" db="EMBL/GenBank/DDBJ databases">
        <authorList>
            <consortium name="Genoscope - CEA"/>
            <person name="William W."/>
        </authorList>
    </citation>
    <scope>NUCLEOTIDE SEQUENCE</scope>
</reference>
<dbReference type="PANTHER" id="PTHR23354:SF122">
    <property type="entry name" value="GTPASE-ACTIVATING PROTEIN SKYWALKER"/>
    <property type="match status" value="1"/>
</dbReference>
<accession>A0A8S1V6A2</accession>